<dbReference type="Proteomes" id="UP000298061">
    <property type="component" value="Unassembled WGS sequence"/>
</dbReference>
<dbReference type="Pfam" id="PF00106">
    <property type="entry name" value="adh_short"/>
    <property type="match status" value="1"/>
</dbReference>
<dbReference type="Gene3D" id="3.40.50.720">
    <property type="entry name" value="NAD(P)-binding Rossmann-like Domain"/>
    <property type="match status" value="1"/>
</dbReference>
<sequence>MASSTVKRIGFMSQMCPPKPHWTADNVPDLSGQTIIVTGGSSGLGKETCRILLSKNAKVYMAVRSKEKAEAAIKDIKQSTKKSGIFFLQLDLADLVSCRKAAEEFLSKEQELHVLFDNGGIMFPPLDYLSEQGYDVQFGTNVLGHFFFTTLLMPALLRAAKSGANPTHKARIIHISSNGHELFTVPGGVDWDSLKKDDEALAARNKLGKYKLYGQSKLGNILLSNEFARRYGDQGIVSIAVHPGGIRTDLQRHSKMPFSALLERAVLYDVSFGVISQLYAGTAKEALTLNGQYLVPWARQSRPADDATDPKLMKKLWDWCEEQVKGF</sequence>
<evidence type="ECO:0000256" key="1">
    <source>
        <dbReference type="ARBA" id="ARBA00006484"/>
    </source>
</evidence>
<evidence type="ECO:0000313" key="5">
    <source>
        <dbReference type="Proteomes" id="UP000298061"/>
    </source>
</evidence>
<organism evidence="4 5">
    <name type="scientific">Hericium alpestre</name>
    <dbReference type="NCBI Taxonomy" id="135208"/>
    <lineage>
        <taxon>Eukaryota</taxon>
        <taxon>Fungi</taxon>
        <taxon>Dikarya</taxon>
        <taxon>Basidiomycota</taxon>
        <taxon>Agaricomycotina</taxon>
        <taxon>Agaricomycetes</taxon>
        <taxon>Russulales</taxon>
        <taxon>Hericiaceae</taxon>
        <taxon>Hericium</taxon>
    </lineage>
</organism>
<evidence type="ECO:0008006" key="6">
    <source>
        <dbReference type="Google" id="ProtNLM"/>
    </source>
</evidence>
<dbReference type="EMBL" id="SFCI01000003">
    <property type="protein sequence ID" value="TFY83957.1"/>
    <property type="molecule type" value="Genomic_DNA"/>
</dbReference>
<evidence type="ECO:0000256" key="3">
    <source>
        <dbReference type="ARBA" id="ARBA00023002"/>
    </source>
</evidence>
<accession>A0A4Z0AC22</accession>
<dbReference type="GO" id="GO:0016491">
    <property type="term" value="F:oxidoreductase activity"/>
    <property type="evidence" value="ECO:0007669"/>
    <property type="project" value="UniProtKB-KW"/>
</dbReference>
<keyword evidence="5" id="KW-1185">Reference proteome</keyword>
<dbReference type="STRING" id="135208.A0A4Z0AC22"/>
<evidence type="ECO:0000256" key="2">
    <source>
        <dbReference type="ARBA" id="ARBA00022857"/>
    </source>
</evidence>
<dbReference type="SUPFAM" id="SSF51735">
    <property type="entry name" value="NAD(P)-binding Rossmann-fold domains"/>
    <property type="match status" value="1"/>
</dbReference>
<dbReference type="PANTHER" id="PTHR24320:SF282">
    <property type="entry name" value="WW DOMAIN-CONTAINING OXIDOREDUCTASE"/>
    <property type="match status" value="1"/>
</dbReference>
<gene>
    <name evidence="4" type="ORF">EWM64_g63</name>
</gene>
<reference evidence="4 5" key="1">
    <citation type="submission" date="2019-02" db="EMBL/GenBank/DDBJ databases">
        <title>Genome sequencing of the rare red list fungi Hericium alpestre (H. flagellum).</title>
        <authorList>
            <person name="Buettner E."/>
            <person name="Kellner H."/>
        </authorList>
    </citation>
    <scope>NUCLEOTIDE SEQUENCE [LARGE SCALE GENOMIC DNA]</scope>
    <source>
        <strain evidence="4 5">DSM 108284</strain>
    </source>
</reference>
<protein>
    <recommendedName>
        <fullName evidence="6">NAD(P)-binding protein</fullName>
    </recommendedName>
</protein>
<keyword evidence="2" id="KW-0521">NADP</keyword>
<keyword evidence="3" id="KW-0560">Oxidoreductase</keyword>
<name>A0A4Z0AC22_9AGAM</name>
<dbReference type="InterPro" id="IPR036291">
    <property type="entry name" value="NAD(P)-bd_dom_sf"/>
</dbReference>
<dbReference type="InterPro" id="IPR002347">
    <property type="entry name" value="SDR_fam"/>
</dbReference>
<dbReference type="OrthoDB" id="191139at2759"/>
<comment type="caution">
    <text evidence="4">The sequence shown here is derived from an EMBL/GenBank/DDBJ whole genome shotgun (WGS) entry which is preliminary data.</text>
</comment>
<proteinExistence type="inferred from homology"/>
<comment type="similarity">
    <text evidence="1">Belongs to the short-chain dehydrogenases/reductases (SDR) family.</text>
</comment>
<dbReference type="PRINTS" id="PR00081">
    <property type="entry name" value="GDHRDH"/>
</dbReference>
<dbReference type="AlphaFoldDB" id="A0A4Z0AC22"/>
<evidence type="ECO:0000313" key="4">
    <source>
        <dbReference type="EMBL" id="TFY83957.1"/>
    </source>
</evidence>
<dbReference type="PANTHER" id="PTHR24320">
    <property type="entry name" value="RETINOL DEHYDROGENASE"/>
    <property type="match status" value="1"/>
</dbReference>